<evidence type="ECO:0000256" key="1">
    <source>
        <dbReference type="SAM" id="Phobius"/>
    </source>
</evidence>
<protein>
    <submittedName>
        <fullName evidence="3">Adenosylhomocysteinase</fullName>
        <ecNumber evidence="3">3.3.1.1</ecNumber>
    </submittedName>
</protein>
<dbReference type="EC" id="3.3.1.1" evidence="3"/>
<feature type="transmembrane region" description="Helical" evidence="1">
    <location>
        <begin position="52"/>
        <end position="76"/>
    </location>
</feature>
<keyword evidence="1" id="KW-1133">Transmembrane helix</keyword>
<feature type="transmembrane region" description="Helical" evidence="1">
    <location>
        <begin position="96"/>
        <end position="116"/>
    </location>
</feature>
<evidence type="ECO:0000313" key="3">
    <source>
        <dbReference type="EMBL" id="VAW73096.1"/>
    </source>
</evidence>
<keyword evidence="1" id="KW-0472">Membrane</keyword>
<organism evidence="3">
    <name type="scientific">hydrothermal vent metagenome</name>
    <dbReference type="NCBI Taxonomy" id="652676"/>
    <lineage>
        <taxon>unclassified sequences</taxon>
        <taxon>metagenomes</taxon>
        <taxon>ecological metagenomes</taxon>
    </lineage>
</organism>
<sequence>MNSNIATLSDEERRDEKDRRHHSWHTVTYCGLHGRGRRRHARRAGHNYYLDWYSPGLVLTGVAVLVLSCLDALLTLTLMERGAYEANQFMAHLMDISISTFVATKIAITSAGILFLLMHSHFRILTITSGKQVLRLLLSVYGALIIYEIVLLGVVT</sequence>
<gene>
    <name evidence="3" type="ORF">MNBD_GAMMA15-2283</name>
</gene>
<keyword evidence="3" id="KW-0378">Hydrolase</keyword>
<feature type="transmembrane region" description="Helical" evidence="1">
    <location>
        <begin position="136"/>
        <end position="155"/>
    </location>
</feature>
<dbReference type="EMBL" id="UOFN01000012">
    <property type="protein sequence ID" value="VAW73096.1"/>
    <property type="molecule type" value="Genomic_DNA"/>
</dbReference>
<dbReference type="AlphaFoldDB" id="A0A3B0YXH0"/>
<proteinExistence type="predicted"/>
<reference evidence="3" key="1">
    <citation type="submission" date="2018-06" db="EMBL/GenBank/DDBJ databases">
        <authorList>
            <person name="Zhirakovskaya E."/>
        </authorList>
    </citation>
    <scope>NUCLEOTIDE SEQUENCE</scope>
</reference>
<dbReference type="Pfam" id="PF18902">
    <property type="entry name" value="DUF5658"/>
    <property type="match status" value="1"/>
</dbReference>
<feature type="domain" description="DUF5658" evidence="2">
    <location>
        <begin position="62"/>
        <end position="152"/>
    </location>
</feature>
<dbReference type="InterPro" id="IPR043717">
    <property type="entry name" value="DUF5658"/>
</dbReference>
<accession>A0A3B0YXH0</accession>
<dbReference type="GO" id="GO:0016787">
    <property type="term" value="F:hydrolase activity"/>
    <property type="evidence" value="ECO:0007669"/>
    <property type="project" value="UniProtKB-KW"/>
</dbReference>
<evidence type="ECO:0000259" key="2">
    <source>
        <dbReference type="Pfam" id="PF18902"/>
    </source>
</evidence>
<keyword evidence="1" id="KW-0812">Transmembrane</keyword>
<name>A0A3B0YXH0_9ZZZZ</name>